<dbReference type="EMBL" id="JBHLWE010000016">
    <property type="protein sequence ID" value="MFC0339955.1"/>
    <property type="molecule type" value="Genomic_DNA"/>
</dbReference>
<sequence>MNIHNGKHKKTFKKYDLIDEALAAATAGMHPVTAIDTRCITFTIHLTSAARHEPLCRTLFGTTETFFTELGVKRRSASHTGLLSFIDVNGSKFTGAARDESQVHCHGAIFIPHGTSKEDCDSLIKLLASEARDATDKGALIAKPRRDAVQFTMFDRNRPDASLKNWIAYAQKEEVRVRTVGTFGVFLPFDKRNEDGQAVASKIEGKRDKTLAILQGYEGFKVFRYPRKVKL</sequence>
<reference evidence="1 2" key="1">
    <citation type="submission" date="2024-09" db="EMBL/GenBank/DDBJ databases">
        <authorList>
            <person name="Sun Q."/>
            <person name="Mori K."/>
        </authorList>
    </citation>
    <scope>NUCLEOTIDE SEQUENCE [LARGE SCALE GENOMIC DNA]</scope>
    <source>
        <strain evidence="1 2">KCTC 22789</strain>
    </source>
</reference>
<accession>A0ABV6I358</accession>
<gene>
    <name evidence="1" type="ORF">ACFFII_04155</name>
</gene>
<comment type="caution">
    <text evidence="1">The sequence shown here is derived from an EMBL/GenBank/DDBJ whole genome shotgun (WGS) entry which is preliminary data.</text>
</comment>
<keyword evidence="2" id="KW-1185">Reference proteome</keyword>
<evidence type="ECO:0000313" key="1">
    <source>
        <dbReference type="EMBL" id="MFC0339955.1"/>
    </source>
</evidence>
<proteinExistence type="predicted"/>
<evidence type="ECO:0000313" key="2">
    <source>
        <dbReference type="Proteomes" id="UP001589799"/>
    </source>
</evidence>
<organism evidence="1 2">
    <name type="scientific">Paracoccus niistensis</name>
    <dbReference type="NCBI Taxonomy" id="632935"/>
    <lineage>
        <taxon>Bacteria</taxon>
        <taxon>Pseudomonadati</taxon>
        <taxon>Pseudomonadota</taxon>
        <taxon>Alphaproteobacteria</taxon>
        <taxon>Rhodobacterales</taxon>
        <taxon>Paracoccaceae</taxon>
        <taxon>Paracoccus</taxon>
    </lineage>
</organism>
<dbReference type="Proteomes" id="UP001589799">
    <property type="component" value="Unassembled WGS sequence"/>
</dbReference>
<protein>
    <submittedName>
        <fullName evidence="1">Uncharacterized protein</fullName>
    </submittedName>
</protein>
<name>A0ABV6I358_9RHOB</name>